<accession>A0A7Z7HNM6</accession>
<dbReference type="RefSeq" id="WP_083522909.1">
    <property type="nucleotide sequence ID" value="NZ_LFZK01000003.1"/>
</dbReference>
<dbReference type="PANTHER" id="PTHR48207:SF3">
    <property type="entry name" value="SUCCINATE--HYDROXYMETHYLGLUTARATE COA-TRANSFERASE"/>
    <property type="match status" value="1"/>
</dbReference>
<dbReference type="OrthoDB" id="5294844at2"/>
<keyword evidence="3" id="KW-1185">Reference proteome</keyword>
<dbReference type="GO" id="GO:0008410">
    <property type="term" value="F:CoA-transferase activity"/>
    <property type="evidence" value="ECO:0007669"/>
    <property type="project" value="TreeGrafter"/>
</dbReference>
<dbReference type="InterPro" id="IPR044855">
    <property type="entry name" value="CoA-Trfase_III_dom3_sf"/>
</dbReference>
<proteinExistence type="predicted"/>
<keyword evidence="1" id="KW-0808">Transferase</keyword>
<evidence type="ECO:0000256" key="1">
    <source>
        <dbReference type="ARBA" id="ARBA00022679"/>
    </source>
</evidence>
<dbReference type="InterPro" id="IPR023606">
    <property type="entry name" value="CoA-Trfase_III_dom_1_sf"/>
</dbReference>
<dbReference type="InterPro" id="IPR003673">
    <property type="entry name" value="CoA-Trfase_fam_III"/>
</dbReference>
<dbReference type="EMBL" id="LT837803">
    <property type="protein sequence ID" value="SMB21162.1"/>
    <property type="molecule type" value="Genomic_DNA"/>
</dbReference>
<protein>
    <submittedName>
        <fullName evidence="2">L-carnitine dehydratase/bile acid-inducible protein F</fullName>
    </submittedName>
</protein>
<name>A0A7Z7HNM6_9PROT</name>
<dbReference type="SUPFAM" id="SSF89796">
    <property type="entry name" value="CoA-transferase family III (CaiB/BaiF)"/>
    <property type="match status" value="1"/>
</dbReference>
<reference evidence="2" key="1">
    <citation type="submission" date="2017-03" db="EMBL/GenBank/DDBJ databases">
        <authorList>
            <consortium name="AG Boll"/>
        </authorList>
    </citation>
    <scope>NUCLEOTIDE SEQUENCE [LARGE SCALE GENOMIC DNA]</scope>
    <source>
        <strain evidence="2">Chol</strain>
    </source>
</reference>
<sequence>MSQPDFSLGPLAGLRVLDLSTMLAGPYGATLLGDMGADVIKIESHYGDESRHLGPKRGDQRGPYLSLNRSKRAMVLDLQQPEAQEVFAKMAATADIVVVNVREPAMSKLGINYEQIKKHKPDIIWIWVTSFGADGPYAGRPGIDFLAQGYTGVLSLNGEPKGAPVRTGFPAVDVMTSLLVANAALAALRVRDATGEGQRIDVSLLDTLMHAQASSIGGYLATGEVPVRTGNRSLYFAPSGVYPTKDGKYVVITTPGEKFFGNICRALGTDWDQDPRFCNIDQRLKNEDELDRVISEGTRKFTREELVEKLIAADVLTAPINEVEDVVKDPQILHNKMIVSTRHPTLGELKVTGVPVHFHGTPVSVKKHPPLQGEHTRELLAELGYGKDEIDHLISKGLAADYAELLRLREARRAKKAQG</sequence>
<organism evidence="2 3">
    <name type="scientific">Sterolibacterium denitrificans</name>
    <dbReference type="NCBI Taxonomy" id="157592"/>
    <lineage>
        <taxon>Bacteria</taxon>
        <taxon>Pseudomonadati</taxon>
        <taxon>Pseudomonadota</taxon>
        <taxon>Betaproteobacteria</taxon>
        <taxon>Nitrosomonadales</taxon>
        <taxon>Sterolibacteriaceae</taxon>
        <taxon>Sterolibacterium</taxon>
    </lineage>
</organism>
<dbReference type="InterPro" id="IPR050483">
    <property type="entry name" value="CoA-transferase_III_domain"/>
</dbReference>
<evidence type="ECO:0000313" key="3">
    <source>
        <dbReference type="Proteomes" id="UP000242886"/>
    </source>
</evidence>
<evidence type="ECO:0000313" key="2">
    <source>
        <dbReference type="EMBL" id="SMB21162.1"/>
    </source>
</evidence>
<dbReference type="Proteomes" id="UP000242886">
    <property type="component" value="Chromosome SDENCHOL"/>
</dbReference>
<dbReference type="Gene3D" id="3.40.50.10540">
    <property type="entry name" value="Crotonobetainyl-coa:carnitine coa-transferase, domain 1"/>
    <property type="match status" value="1"/>
</dbReference>
<dbReference type="PANTHER" id="PTHR48207">
    <property type="entry name" value="SUCCINATE--HYDROXYMETHYLGLUTARATE COA-TRANSFERASE"/>
    <property type="match status" value="1"/>
</dbReference>
<dbReference type="Pfam" id="PF02515">
    <property type="entry name" value="CoA_transf_3"/>
    <property type="match status" value="1"/>
</dbReference>
<dbReference type="Gene3D" id="3.30.1540.10">
    <property type="entry name" value="formyl-coa transferase, domain 3"/>
    <property type="match status" value="1"/>
</dbReference>
<dbReference type="AlphaFoldDB" id="A0A7Z7HNM6"/>
<gene>
    <name evidence="2" type="ORF">SDENCHOL_10168</name>
</gene>